<keyword evidence="1" id="KW-0812">Transmembrane</keyword>
<protein>
    <submittedName>
        <fullName evidence="2">Uncharacterized protein</fullName>
    </submittedName>
</protein>
<evidence type="ECO:0000313" key="3">
    <source>
        <dbReference type="Proteomes" id="UP000238362"/>
    </source>
</evidence>
<feature type="transmembrane region" description="Helical" evidence="1">
    <location>
        <begin position="32"/>
        <end position="49"/>
    </location>
</feature>
<proteinExistence type="predicted"/>
<evidence type="ECO:0000313" key="2">
    <source>
        <dbReference type="EMBL" id="PRX46669.1"/>
    </source>
</evidence>
<keyword evidence="1" id="KW-0472">Membrane</keyword>
<comment type="caution">
    <text evidence="2">The sequence shown here is derived from an EMBL/GenBank/DDBJ whole genome shotgun (WGS) entry which is preliminary data.</text>
</comment>
<dbReference type="RefSeq" id="WP_106180056.1">
    <property type="nucleotide sequence ID" value="NZ_PVNH01000007.1"/>
</dbReference>
<name>A0A2T0LSL7_9PSEU</name>
<dbReference type="AlphaFoldDB" id="A0A2T0LSL7"/>
<feature type="transmembrane region" description="Helical" evidence="1">
    <location>
        <begin position="56"/>
        <end position="76"/>
    </location>
</feature>
<evidence type="ECO:0000256" key="1">
    <source>
        <dbReference type="SAM" id="Phobius"/>
    </source>
</evidence>
<feature type="transmembrane region" description="Helical" evidence="1">
    <location>
        <begin position="96"/>
        <end position="117"/>
    </location>
</feature>
<dbReference type="OrthoDB" id="3689549at2"/>
<dbReference type="Proteomes" id="UP000238362">
    <property type="component" value="Unassembled WGS sequence"/>
</dbReference>
<gene>
    <name evidence="2" type="ORF">B0I33_107246</name>
</gene>
<feature type="transmembrane region" description="Helical" evidence="1">
    <location>
        <begin position="9"/>
        <end position="26"/>
    </location>
</feature>
<sequence length="135" mass="14839">MHVDRVDRLVLLCFVTTTVAIVGMVFDHWQLVYYSIPVLTALFLLMAALNRRGEWSAPVVTGVAAFGGVMLALFVASNIALHTDELIGGLPAATAVFVYAVWPFTTVAAPLLFAWVYHRWLRHDVDDAHARSVGS</sequence>
<keyword evidence="1" id="KW-1133">Transmembrane helix</keyword>
<organism evidence="2 3">
    <name type="scientific">Prauserella shujinwangii</name>
    <dbReference type="NCBI Taxonomy" id="1453103"/>
    <lineage>
        <taxon>Bacteria</taxon>
        <taxon>Bacillati</taxon>
        <taxon>Actinomycetota</taxon>
        <taxon>Actinomycetes</taxon>
        <taxon>Pseudonocardiales</taxon>
        <taxon>Pseudonocardiaceae</taxon>
        <taxon>Prauserella</taxon>
    </lineage>
</organism>
<accession>A0A2T0LSL7</accession>
<keyword evidence="3" id="KW-1185">Reference proteome</keyword>
<reference evidence="2 3" key="1">
    <citation type="submission" date="2018-03" db="EMBL/GenBank/DDBJ databases">
        <title>Genomic Encyclopedia of Type Strains, Phase III (KMG-III): the genomes of soil and plant-associated and newly described type strains.</title>
        <authorList>
            <person name="Whitman W."/>
        </authorList>
    </citation>
    <scope>NUCLEOTIDE SEQUENCE [LARGE SCALE GENOMIC DNA]</scope>
    <source>
        <strain evidence="2 3">CGMCC 4.7125</strain>
    </source>
</reference>
<dbReference type="EMBL" id="PVNH01000007">
    <property type="protein sequence ID" value="PRX46669.1"/>
    <property type="molecule type" value="Genomic_DNA"/>
</dbReference>